<dbReference type="InterPro" id="IPR036291">
    <property type="entry name" value="NAD(P)-bd_dom_sf"/>
</dbReference>
<keyword evidence="8" id="KW-0812">Transmembrane</keyword>
<keyword evidence="8" id="KW-1133">Transmembrane helix</keyword>
<dbReference type="InterPro" id="IPR000672">
    <property type="entry name" value="THF_DH/CycHdrlase"/>
</dbReference>
<evidence type="ECO:0000256" key="4">
    <source>
        <dbReference type="ARBA" id="ARBA00022801"/>
    </source>
</evidence>
<name>A0A8H6ZUA3_PLEOS</name>
<dbReference type="GeneID" id="59376522"/>
<evidence type="ECO:0000256" key="8">
    <source>
        <dbReference type="SAM" id="Phobius"/>
    </source>
</evidence>
<dbReference type="Gene3D" id="3.40.50.10860">
    <property type="entry name" value="Leucine Dehydrogenase, chain A, domain 1"/>
    <property type="match status" value="1"/>
</dbReference>
<dbReference type="PRINTS" id="PR00085">
    <property type="entry name" value="THFDHDRGNASE"/>
</dbReference>
<dbReference type="RefSeq" id="XP_036632267.1">
    <property type="nucleotide sequence ID" value="XM_036776248.1"/>
</dbReference>
<comment type="subunit">
    <text evidence="2">Homodimer.</text>
</comment>
<dbReference type="Proteomes" id="UP000623687">
    <property type="component" value="Unassembled WGS sequence"/>
</dbReference>
<dbReference type="InterPro" id="IPR046346">
    <property type="entry name" value="Aminoacid_DH-like_N_sf"/>
</dbReference>
<keyword evidence="4" id="KW-0378">Hydrolase</keyword>
<evidence type="ECO:0000256" key="1">
    <source>
        <dbReference type="ARBA" id="ARBA00004777"/>
    </source>
</evidence>
<accession>A0A8H6ZUA3</accession>
<dbReference type="Pfam" id="PF00763">
    <property type="entry name" value="THF_DHG_CYH"/>
    <property type="match status" value="1"/>
</dbReference>
<evidence type="ECO:0000256" key="3">
    <source>
        <dbReference type="ARBA" id="ARBA00022563"/>
    </source>
</evidence>
<evidence type="ECO:0000256" key="6">
    <source>
        <dbReference type="ARBA" id="ARBA00023002"/>
    </source>
</evidence>
<dbReference type="SUPFAM" id="SSF53223">
    <property type="entry name" value="Aminoacid dehydrogenase-like, N-terminal domain"/>
    <property type="match status" value="1"/>
</dbReference>
<keyword evidence="7" id="KW-0511">Multifunctional enzyme</keyword>
<dbReference type="PANTHER" id="PTHR48099">
    <property type="entry name" value="C-1-TETRAHYDROFOLATE SYNTHASE, CYTOPLASMIC-RELATED"/>
    <property type="match status" value="1"/>
</dbReference>
<feature type="domain" description="Tetrahydrofolate dehydrogenase/cyclohydrolase NAD(P)-binding" evidence="10">
    <location>
        <begin position="272"/>
        <end position="346"/>
    </location>
</feature>
<evidence type="ECO:0000259" key="9">
    <source>
        <dbReference type="Pfam" id="PF00763"/>
    </source>
</evidence>
<evidence type="ECO:0000256" key="2">
    <source>
        <dbReference type="ARBA" id="ARBA00011738"/>
    </source>
</evidence>
<comment type="caution">
    <text evidence="11">The sequence shown here is derived from an EMBL/GenBank/DDBJ whole genome shotgun (WGS) entry which is preliminary data.</text>
</comment>
<keyword evidence="12" id="KW-1185">Reference proteome</keyword>
<evidence type="ECO:0000313" key="12">
    <source>
        <dbReference type="Proteomes" id="UP000623687"/>
    </source>
</evidence>
<dbReference type="AlphaFoldDB" id="A0A8H6ZUA3"/>
<keyword evidence="6" id="KW-0560">Oxidoreductase</keyword>
<keyword evidence="5" id="KW-0521">NADP</keyword>
<protein>
    <submittedName>
        <fullName evidence="11">Tetrahydrofolate synthase</fullName>
    </submittedName>
</protein>
<reference evidence="11" key="1">
    <citation type="submission" date="2019-07" db="EMBL/GenBank/DDBJ databases">
        <authorList>
            <person name="Palmer J.M."/>
        </authorList>
    </citation>
    <scope>NUCLEOTIDE SEQUENCE</scope>
    <source>
        <strain evidence="11">PC9</strain>
    </source>
</reference>
<dbReference type="EMBL" id="JACETU010000004">
    <property type="protein sequence ID" value="KAF7430989.1"/>
    <property type="molecule type" value="Genomic_DNA"/>
</dbReference>
<dbReference type="OrthoDB" id="5126881at2759"/>
<dbReference type="GO" id="GO:0005829">
    <property type="term" value="C:cytosol"/>
    <property type="evidence" value="ECO:0007669"/>
    <property type="project" value="TreeGrafter"/>
</dbReference>
<keyword evidence="8" id="KW-0472">Membrane</keyword>
<dbReference type="FunFam" id="3.40.50.10860:FF:000005">
    <property type="entry name" value="C-1-tetrahydrofolate synthase, cytoplasmic, putative"/>
    <property type="match status" value="1"/>
</dbReference>
<dbReference type="Pfam" id="PF02882">
    <property type="entry name" value="THF_DHG_CYH_C"/>
    <property type="match status" value="1"/>
</dbReference>
<evidence type="ECO:0000256" key="5">
    <source>
        <dbReference type="ARBA" id="ARBA00022857"/>
    </source>
</evidence>
<organism evidence="11 12">
    <name type="scientific">Pleurotus ostreatus</name>
    <name type="common">Oyster mushroom</name>
    <name type="synonym">White-rot fungus</name>
    <dbReference type="NCBI Taxonomy" id="5322"/>
    <lineage>
        <taxon>Eukaryota</taxon>
        <taxon>Fungi</taxon>
        <taxon>Dikarya</taxon>
        <taxon>Basidiomycota</taxon>
        <taxon>Agaricomycotina</taxon>
        <taxon>Agaricomycetes</taxon>
        <taxon>Agaricomycetidae</taxon>
        <taxon>Agaricales</taxon>
        <taxon>Pleurotineae</taxon>
        <taxon>Pleurotaceae</taxon>
        <taxon>Pleurotus</taxon>
    </lineage>
</organism>
<feature type="domain" description="Tetrahydrofolate dehydrogenase/cyclohydrolase catalytic" evidence="9">
    <location>
        <begin position="144"/>
        <end position="251"/>
    </location>
</feature>
<evidence type="ECO:0000313" key="11">
    <source>
        <dbReference type="EMBL" id="KAF7430989.1"/>
    </source>
</evidence>
<evidence type="ECO:0000259" key="10">
    <source>
        <dbReference type="Pfam" id="PF02882"/>
    </source>
</evidence>
<dbReference type="PANTHER" id="PTHR48099:SF5">
    <property type="entry name" value="C-1-TETRAHYDROFOLATE SYNTHASE, CYTOPLASMIC"/>
    <property type="match status" value="1"/>
</dbReference>
<feature type="transmembrane region" description="Helical" evidence="8">
    <location>
        <begin position="106"/>
        <end position="134"/>
    </location>
</feature>
<dbReference type="Gene3D" id="3.40.50.720">
    <property type="entry name" value="NAD(P)-binding Rossmann-like Domain"/>
    <property type="match status" value="1"/>
</dbReference>
<sequence length="352" mass="37919">MRVRACTSAPLQLGRRTLDCDNAKRMRQCDDAKGMKGMGMKGMGIQTKGYGGYERRDMGRDVGIRMEWNGGSGWGVMTEILVRCVAGRSSISTPSLPDIHSHHANLYAFFALTATLLYLCVVTGTAFSPLYGFILSCPTTATILDGNAIAKSIRDEVGGRIRSIQSTFPRFRPQLAVVQAGARPDSSTYVRMKAKAAEEVGISFNHVSVPAESTMEEIVEIVQKLNANEAISGILGERTVTESISPEKDVDGFHAYNIGHLSSKASDPLFSPCTPAAVIRLLEETGKLLPGAHAVVLGRSDIVGSPVASMLRNKDATVTQCHSRTKDIEGIVKTADVVVAAIGRARHQERRG</sequence>
<dbReference type="InterPro" id="IPR020631">
    <property type="entry name" value="THF_DH/CycHdrlase_NAD-bd_dom"/>
</dbReference>
<dbReference type="GO" id="GO:0004477">
    <property type="term" value="F:methenyltetrahydrofolate cyclohydrolase activity"/>
    <property type="evidence" value="ECO:0007669"/>
    <property type="project" value="TreeGrafter"/>
</dbReference>
<dbReference type="GO" id="GO:0035999">
    <property type="term" value="P:tetrahydrofolate interconversion"/>
    <property type="evidence" value="ECO:0007669"/>
    <property type="project" value="TreeGrafter"/>
</dbReference>
<proteinExistence type="predicted"/>
<gene>
    <name evidence="11" type="primary">ADE3_3</name>
    <name evidence="11" type="ORF">PC9H_006704</name>
</gene>
<comment type="pathway">
    <text evidence="1">One-carbon metabolism; tetrahydrofolate interconversion.</text>
</comment>
<dbReference type="InterPro" id="IPR020630">
    <property type="entry name" value="THF_DH/CycHdrlase_cat_dom"/>
</dbReference>
<dbReference type="VEuPathDB" id="FungiDB:PC9H_006704"/>
<keyword evidence="3" id="KW-0554">One-carbon metabolism</keyword>
<evidence type="ECO:0000256" key="7">
    <source>
        <dbReference type="ARBA" id="ARBA00023268"/>
    </source>
</evidence>
<dbReference type="GO" id="GO:0004488">
    <property type="term" value="F:methylenetetrahydrofolate dehydrogenase (NADP+) activity"/>
    <property type="evidence" value="ECO:0007669"/>
    <property type="project" value="InterPro"/>
</dbReference>
<dbReference type="SUPFAM" id="SSF51735">
    <property type="entry name" value="NAD(P)-binding Rossmann-fold domains"/>
    <property type="match status" value="1"/>
</dbReference>